<sequence>MTFSRIELLFSAAVLLQVLTGSTKAQIFGDQCLTTFTHGKENFVLDADESLKEGATFISSPPVTTTKDCIVSCCKDRHCNLALMENGDTEGSIKSCYLFDCLYKQKKVCRFVRKEGFNNYVLTSVFGSDLDETVPGDDDDKPPIASAGQDRVVQPQDTVTLNGIQSQDDKKIVSFKWHMLSGHPFAVIEKTHFDDEVIVSNLSSGVYKFQLTVTDSIGQSNSAQVTVLVLTPEQSNHHCLVPKKVGPCRASYPRWHYNAVSEKCEEFNFGGCKENRNNYLSQAECETACDGISVMPGGTGRRVTPVLNQVENCGGPCQPDQFTCSSGCCLDRGLECDGTKQCSDGSDEESCNELNKQLEKLRRIPVDESKVRCTEPPNTGPCRASMTKWFYDPYDRTCSRFNFGGCNGNDNQFDSQDICALACQGVTDKDVFARRGEFERLDSKSDKGTLIIAVLLGVAIIVLLALLGYCFLKGRKERQPRHQRTGVNGTHATTLEDTEKLVYNSTTKPI</sequence>
<dbReference type="Gene3D" id="4.10.400.10">
    <property type="entry name" value="Low-density Lipoprotein Receptor"/>
    <property type="match status" value="1"/>
</dbReference>
<evidence type="ECO:0000256" key="11">
    <source>
        <dbReference type="ARBA" id="ARBA00074260"/>
    </source>
</evidence>
<evidence type="ECO:0000256" key="7">
    <source>
        <dbReference type="ARBA" id="ARBA00023136"/>
    </source>
</evidence>
<dbReference type="RefSeq" id="XP_012692192.1">
    <property type="nucleotide sequence ID" value="XM_012836738.3"/>
</dbReference>
<keyword evidence="18" id="KW-0646">Protease inhibitor</keyword>
<keyword evidence="6 13" id="KW-1133">Transmembrane helix</keyword>
<evidence type="ECO:0000256" key="3">
    <source>
        <dbReference type="ARBA" id="ARBA00022553"/>
    </source>
</evidence>
<dbReference type="InterPro" id="IPR013783">
    <property type="entry name" value="Ig-like_fold"/>
</dbReference>
<dbReference type="PROSITE" id="PS01209">
    <property type="entry name" value="LDLRA_1"/>
    <property type="match status" value="1"/>
</dbReference>
<feature type="disulfide bond" evidence="12">
    <location>
        <begin position="317"/>
        <end position="329"/>
    </location>
</feature>
<dbReference type="FunFam" id="2.60.40.10:FF:000061">
    <property type="entry name" value="Dyslexia-associated protein KIAA0319 homolog"/>
    <property type="match status" value="1"/>
</dbReference>
<dbReference type="InterPro" id="IPR036055">
    <property type="entry name" value="LDL_receptor-like_sf"/>
</dbReference>
<dbReference type="GO" id="GO:0050727">
    <property type="term" value="P:regulation of inflammatory response"/>
    <property type="evidence" value="ECO:0007669"/>
    <property type="project" value="Ensembl"/>
</dbReference>
<feature type="disulfide bond" evidence="12">
    <location>
        <begin position="324"/>
        <end position="342"/>
    </location>
</feature>
<accession>A0A6P3W8A3</accession>
<reference evidence="18" key="1">
    <citation type="submission" date="2025-08" db="UniProtKB">
        <authorList>
            <consortium name="RefSeq"/>
        </authorList>
    </citation>
    <scope>IDENTIFICATION</scope>
</reference>
<dbReference type="GO" id="GO:0005886">
    <property type="term" value="C:plasma membrane"/>
    <property type="evidence" value="ECO:0007669"/>
    <property type="project" value="TreeGrafter"/>
</dbReference>
<evidence type="ECO:0000259" key="16">
    <source>
        <dbReference type="PROSITE" id="PS50986"/>
    </source>
</evidence>
<keyword evidence="9" id="KW-0675">Receptor</keyword>
<dbReference type="InterPro" id="IPR036880">
    <property type="entry name" value="Kunitz_BPTI_sf"/>
</dbReference>
<dbReference type="GeneID" id="105908259"/>
<evidence type="ECO:0000256" key="13">
    <source>
        <dbReference type="SAM" id="Phobius"/>
    </source>
</evidence>
<evidence type="ECO:0000256" key="6">
    <source>
        <dbReference type="ARBA" id="ARBA00022989"/>
    </source>
</evidence>
<dbReference type="InterPro" id="IPR002223">
    <property type="entry name" value="Kunitz_BPTI"/>
</dbReference>
<dbReference type="SMART" id="SM00765">
    <property type="entry name" value="MANEC"/>
    <property type="match status" value="1"/>
</dbReference>
<dbReference type="PROSITE" id="PS50279">
    <property type="entry name" value="BPTI_KUNITZ_2"/>
    <property type="match status" value="2"/>
</dbReference>
<dbReference type="FunFam" id="4.10.400.10:FF:000067">
    <property type="entry name" value="Serine peptidase inhibitor, Kunitz type 1"/>
    <property type="match status" value="1"/>
</dbReference>
<dbReference type="FunFam" id="4.10.410.10:FF:000006">
    <property type="entry name" value="Serine peptidase inhibitor, Kunitz type 1"/>
    <property type="match status" value="1"/>
</dbReference>
<keyword evidence="8 12" id="KW-1015">Disulfide bond</keyword>
<dbReference type="AlphaFoldDB" id="A0A6P3W8A3"/>
<dbReference type="CTD" id="406426"/>
<evidence type="ECO:0000256" key="4">
    <source>
        <dbReference type="ARBA" id="ARBA00022692"/>
    </source>
</evidence>
<evidence type="ECO:0000313" key="18">
    <source>
        <dbReference type="RefSeq" id="XP_012692192.1"/>
    </source>
</evidence>
<dbReference type="GO" id="GO:0008544">
    <property type="term" value="P:epidermis development"/>
    <property type="evidence" value="ECO:0007669"/>
    <property type="project" value="Ensembl"/>
</dbReference>
<dbReference type="SMART" id="SM00131">
    <property type="entry name" value="KU"/>
    <property type="match status" value="2"/>
</dbReference>
<dbReference type="SUPFAM" id="SSF57362">
    <property type="entry name" value="BPTI-like"/>
    <property type="match status" value="2"/>
</dbReference>
<feature type="disulfide bond" evidence="12">
    <location>
        <begin position="336"/>
        <end position="351"/>
    </location>
</feature>
<evidence type="ECO:0000256" key="2">
    <source>
        <dbReference type="ARBA" id="ARBA00009939"/>
    </source>
</evidence>
<evidence type="ECO:0000259" key="15">
    <source>
        <dbReference type="PROSITE" id="PS50279"/>
    </source>
</evidence>
<comment type="subcellular location">
    <subcellularLocation>
        <location evidence="1">Membrane</location>
    </subcellularLocation>
</comment>
<dbReference type="Pfam" id="PF00057">
    <property type="entry name" value="Ldl_recept_a"/>
    <property type="match status" value="1"/>
</dbReference>
<feature type="domain" description="MANSC" evidence="16">
    <location>
        <begin position="39"/>
        <end position="120"/>
    </location>
</feature>
<keyword evidence="17" id="KW-1185">Reference proteome</keyword>
<dbReference type="GO" id="GO:0008283">
    <property type="term" value="P:cell population proliferation"/>
    <property type="evidence" value="ECO:0007669"/>
    <property type="project" value="Ensembl"/>
</dbReference>
<keyword evidence="7 13" id="KW-0472">Membrane</keyword>
<evidence type="ECO:0000256" key="1">
    <source>
        <dbReference type="ARBA" id="ARBA00004370"/>
    </source>
</evidence>
<evidence type="ECO:0000256" key="12">
    <source>
        <dbReference type="PROSITE-ProRule" id="PRU00124"/>
    </source>
</evidence>
<keyword evidence="4 13" id="KW-0812">Transmembrane</keyword>
<dbReference type="GO" id="GO:0004867">
    <property type="term" value="F:serine-type endopeptidase inhibitor activity"/>
    <property type="evidence" value="ECO:0007669"/>
    <property type="project" value="InterPro"/>
</dbReference>
<evidence type="ECO:0000256" key="9">
    <source>
        <dbReference type="ARBA" id="ARBA00023170"/>
    </source>
</evidence>
<proteinExistence type="inferred from homology"/>
<dbReference type="PANTHER" id="PTHR46750:SF1">
    <property type="entry name" value="KUNITZ-TYPE PROTEASE INHIBITOR 1"/>
    <property type="match status" value="1"/>
</dbReference>
<dbReference type="InterPro" id="IPR011106">
    <property type="entry name" value="MANSC_N"/>
</dbReference>
<dbReference type="GO" id="GO:0030199">
    <property type="term" value="P:collagen fibril organization"/>
    <property type="evidence" value="ECO:0007669"/>
    <property type="project" value="Ensembl"/>
</dbReference>
<feature type="domain" description="BPTI/Kunitz inhibitor" evidence="15">
    <location>
        <begin position="373"/>
        <end position="423"/>
    </location>
</feature>
<dbReference type="PROSITE" id="PS50986">
    <property type="entry name" value="MANSC"/>
    <property type="match status" value="1"/>
</dbReference>
<feature type="signal peptide" evidence="14">
    <location>
        <begin position="1"/>
        <end position="25"/>
    </location>
</feature>
<keyword evidence="5 14" id="KW-0732">Signal</keyword>
<dbReference type="GO" id="GO:0016485">
    <property type="term" value="P:protein processing"/>
    <property type="evidence" value="ECO:0007669"/>
    <property type="project" value="Ensembl"/>
</dbReference>
<dbReference type="Gene3D" id="4.10.410.10">
    <property type="entry name" value="Pancreatic trypsin inhibitor Kunitz domain"/>
    <property type="match status" value="2"/>
</dbReference>
<dbReference type="Pfam" id="PF22352">
    <property type="entry name" value="K319L-like_PKD"/>
    <property type="match status" value="1"/>
</dbReference>
<dbReference type="InterPro" id="IPR023415">
    <property type="entry name" value="LDLR_class-A_CS"/>
</dbReference>
<dbReference type="PRINTS" id="PR00759">
    <property type="entry name" value="BASICPTASE"/>
</dbReference>
<organism evidence="17 18">
    <name type="scientific">Clupea harengus</name>
    <name type="common">Atlantic herring</name>
    <dbReference type="NCBI Taxonomy" id="7950"/>
    <lineage>
        <taxon>Eukaryota</taxon>
        <taxon>Metazoa</taxon>
        <taxon>Chordata</taxon>
        <taxon>Craniata</taxon>
        <taxon>Vertebrata</taxon>
        <taxon>Euteleostomi</taxon>
        <taxon>Actinopterygii</taxon>
        <taxon>Neopterygii</taxon>
        <taxon>Teleostei</taxon>
        <taxon>Clupei</taxon>
        <taxon>Clupeiformes</taxon>
        <taxon>Clupeoidei</taxon>
        <taxon>Clupeidae</taxon>
        <taxon>Clupea</taxon>
    </lineage>
</organism>
<evidence type="ECO:0000256" key="10">
    <source>
        <dbReference type="ARBA" id="ARBA00023180"/>
    </source>
</evidence>
<dbReference type="Pfam" id="PF07502">
    <property type="entry name" value="MANEC"/>
    <property type="match status" value="1"/>
</dbReference>
<dbReference type="InterPro" id="IPR035986">
    <property type="entry name" value="PKD_dom_sf"/>
</dbReference>
<dbReference type="Pfam" id="PF00014">
    <property type="entry name" value="Kunitz_BPTI"/>
    <property type="match status" value="2"/>
</dbReference>
<name>A0A6P3W8A3_CLUHA</name>
<dbReference type="SMART" id="SM00192">
    <property type="entry name" value="LDLa"/>
    <property type="match status" value="1"/>
</dbReference>
<dbReference type="InterPro" id="IPR020901">
    <property type="entry name" value="Prtase_inh_Kunz-CS"/>
</dbReference>
<protein>
    <recommendedName>
        <fullName evidence="11">Low-density lipoprotein receptor-related protein 11</fullName>
    </recommendedName>
</protein>
<evidence type="ECO:0000256" key="14">
    <source>
        <dbReference type="SAM" id="SignalP"/>
    </source>
</evidence>
<dbReference type="Proteomes" id="UP000515152">
    <property type="component" value="Chromosome 14"/>
</dbReference>
<dbReference type="SUPFAM" id="SSF57424">
    <property type="entry name" value="LDL receptor-like module"/>
    <property type="match status" value="1"/>
</dbReference>
<dbReference type="PROSITE" id="PS50068">
    <property type="entry name" value="LDLRA_2"/>
    <property type="match status" value="1"/>
</dbReference>
<keyword evidence="10" id="KW-0325">Glycoprotein</keyword>
<dbReference type="KEGG" id="char:105908259"/>
<feature type="domain" description="BPTI/Kunitz inhibitor" evidence="15">
    <location>
        <begin position="239"/>
        <end position="289"/>
    </location>
</feature>
<evidence type="ECO:0000256" key="8">
    <source>
        <dbReference type="ARBA" id="ARBA00023157"/>
    </source>
</evidence>
<evidence type="ECO:0000313" key="17">
    <source>
        <dbReference type="Proteomes" id="UP000515152"/>
    </source>
</evidence>
<dbReference type="GO" id="GO:0030593">
    <property type="term" value="P:neutrophil chemotaxis"/>
    <property type="evidence" value="ECO:0007669"/>
    <property type="project" value="Ensembl"/>
</dbReference>
<evidence type="ECO:0000256" key="5">
    <source>
        <dbReference type="ARBA" id="ARBA00022729"/>
    </source>
</evidence>
<gene>
    <name evidence="18" type="primary">spint1a</name>
</gene>
<dbReference type="PROSITE" id="PS00280">
    <property type="entry name" value="BPTI_KUNITZ_1"/>
    <property type="match status" value="2"/>
</dbReference>
<dbReference type="CDD" id="cd00112">
    <property type="entry name" value="LDLa"/>
    <property type="match status" value="1"/>
</dbReference>
<dbReference type="SUPFAM" id="SSF49299">
    <property type="entry name" value="PKD domain"/>
    <property type="match status" value="1"/>
</dbReference>
<dbReference type="InterPro" id="IPR013980">
    <property type="entry name" value="MANSC_dom"/>
</dbReference>
<dbReference type="GO" id="GO:0002009">
    <property type="term" value="P:morphogenesis of an epithelium"/>
    <property type="evidence" value="ECO:0007669"/>
    <property type="project" value="Ensembl"/>
</dbReference>
<feature type="chain" id="PRO_5027580299" description="Low-density lipoprotein receptor-related protein 11" evidence="14">
    <location>
        <begin position="26"/>
        <end position="510"/>
    </location>
</feature>
<dbReference type="InterPro" id="IPR002172">
    <property type="entry name" value="LDrepeatLR_classA_rpt"/>
</dbReference>
<dbReference type="CDD" id="cd22624">
    <property type="entry name" value="Kunitz_HAI1_2-like"/>
    <property type="match status" value="1"/>
</dbReference>
<dbReference type="Gene3D" id="2.60.40.10">
    <property type="entry name" value="Immunoglobulins"/>
    <property type="match status" value="1"/>
</dbReference>
<feature type="transmembrane region" description="Helical" evidence="13">
    <location>
        <begin position="450"/>
        <end position="472"/>
    </location>
</feature>
<dbReference type="FunFam" id="4.10.410.10:FF:000020">
    <property type="entry name" value="Collagen, type VI, alpha 3"/>
    <property type="match status" value="1"/>
</dbReference>
<keyword evidence="3" id="KW-0597">Phosphoprotein</keyword>
<comment type="similarity">
    <text evidence="2">Belongs to the LDLR family.</text>
</comment>
<dbReference type="OrthoDB" id="2019384at2759"/>
<dbReference type="PANTHER" id="PTHR46750">
    <property type="entry name" value="KUNITZ-TYPE PROTEASE INHIBITOR 1"/>
    <property type="match status" value="1"/>
</dbReference>
<dbReference type="CDD" id="cd22623">
    <property type="entry name" value="Kunitz_HAI1_1-like"/>
    <property type="match status" value="1"/>
</dbReference>
<dbReference type="CDD" id="cd00146">
    <property type="entry name" value="PKD"/>
    <property type="match status" value="1"/>
</dbReference>